<dbReference type="Pfam" id="PF23622">
    <property type="entry name" value="LRR_At1g61320_AtMIF1"/>
    <property type="match status" value="1"/>
</dbReference>
<dbReference type="InterPro" id="IPR053772">
    <property type="entry name" value="At1g61320/At1g61330-like"/>
</dbReference>
<dbReference type="Gene3D" id="3.80.10.10">
    <property type="entry name" value="Ribonuclease Inhibitor"/>
    <property type="match status" value="1"/>
</dbReference>
<dbReference type="Gene3D" id="1.20.1280.50">
    <property type="match status" value="1"/>
</dbReference>
<dbReference type="InterPro" id="IPR055357">
    <property type="entry name" value="LRR_At1g61320_AtMIF1"/>
</dbReference>
<sequence>MKEIRMCQWGRKAPRLMRKKDRLIDLPDGILSTIISMLTLKEAVRTSVLSKRWRYIWTCHSDLWFDSINVIGHRVHSNSISTNQPEWDGQLQRCKFVERVDQFMHQRCEGPRIDSLAIHFHLGREFASHIDQWINSAVTKGAESIDLDLSEWCSFRVDHNSSTASECYEFPCWLPALAGRRCTVKHLRLASCCLGDHPSSNSLLSLITIKLREVNISDQQLKNLLSNCPFLEGLSLHQCKDLVNLDFSGPSKRMKFLNIQNCFRLKQIEIDAENLVIFEYTGPLVCFSFKNVPKLAEAFLDFTGETRLDGVTYALTKFASDLPQLETLYLLSILVMKTLKLPENGPTFANIKQLMVTVYPFHDEDQLCWISYILKAFPLLQKLQLNLFSPIFLKQPKDIERRLPECFHKHLTEVEINGFYGNQHEAVLLKYLLDNLVLLKAIVVSPRQKVYKGCNHWIYEEASSWYKSRLQGVCEWLHSVVPPTVHLEVR</sequence>
<accession>A0AAP0RZG5</accession>
<dbReference type="InterPro" id="IPR053781">
    <property type="entry name" value="F-box_AtFBL13-like"/>
</dbReference>
<dbReference type="CDD" id="cd22160">
    <property type="entry name" value="F-box_AtFBL13-like"/>
    <property type="match status" value="1"/>
</dbReference>
<dbReference type="PANTHER" id="PTHR34145:SF28">
    <property type="entry name" value="F-BOX DOMAIN-CONTAINING PROTEIN"/>
    <property type="match status" value="1"/>
</dbReference>
<dbReference type="EMBL" id="JBBPBK010000003">
    <property type="protein sequence ID" value="KAK9288063.1"/>
    <property type="molecule type" value="Genomic_DNA"/>
</dbReference>
<evidence type="ECO:0000313" key="2">
    <source>
        <dbReference type="EMBL" id="KAK9288063.1"/>
    </source>
</evidence>
<dbReference type="Pfam" id="PF00646">
    <property type="entry name" value="F-box"/>
    <property type="match status" value="1"/>
</dbReference>
<dbReference type="SUPFAM" id="SSF81383">
    <property type="entry name" value="F-box domain"/>
    <property type="match status" value="1"/>
</dbReference>
<reference evidence="2 3" key="1">
    <citation type="journal article" date="2024" name="Plant J.">
        <title>Genome sequences and population genomics reveal climatic adaptation and genomic divergence between two closely related sweetgum species.</title>
        <authorList>
            <person name="Xu W.Q."/>
            <person name="Ren C.Q."/>
            <person name="Zhang X.Y."/>
            <person name="Comes H.P."/>
            <person name="Liu X.H."/>
            <person name="Li Y.G."/>
            <person name="Kettle C.J."/>
            <person name="Jalonen R."/>
            <person name="Gaisberger H."/>
            <person name="Ma Y.Z."/>
            <person name="Qiu Y.X."/>
        </authorList>
    </citation>
    <scope>NUCLEOTIDE SEQUENCE [LARGE SCALE GENOMIC DNA]</scope>
    <source>
        <strain evidence="2">Hangzhou</strain>
    </source>
</reference>
<dbReference type="AlphaFoldDB" id="A0AAP0RZG5"/>
<organism evidence="2 3">
    <name type="scientific">Liquidambar formosana</name>
    <name type="common">Formosan gum</name>
    <dbReference type="NCBI Taxonomy" id="63359"/>
    <lineage>
        <taxon>Eukaryota</taxon>
        <taxon>Viridiplantae</taxon>
        <taxon>Streptophyta</taxon>
        <taxon>Embryophyta</taxon>
        <taxon>Tracheophyta</taxon>
        <taxon>Spermatophyta</taxon>
        <taxon>Magnoliopsida</taxon>
        <taxon>eudicotyledons</taxon>
        <taxon>Gunneridae</taxon>
        <taxon>Pentapetalae</taxon>
        <taxon>Saxifragales</taxon>
        <taxon>Altingiaceae</taxon>
        <taxon>Liquidambar</taxon>
    </lineage>
</organism>
<dbReference type="PROSITE" id="PS50181">
    <property type="entry name" value="FBOX"/>
    <property type="match status" value="1"/>
</dbReference>
<comment type="caution">
    <text evidence="2">The sequence shown here is derived from an EMBL/GenBank/DDBJ whole genome shotgun (WGS) entry which is preliminary data.</text>
</comment>
<name>A0AAP0RZG5_LIQFO</name>
<dbReference type="Proteomes" id="UP001415857">
    <property type="component" value="Unassembled WGS sequence"/>
</dbReference>
<dbReference type="PANTHER" id="PTHR34145">
    <property type="entry name" value="OS02G0105600 PROTEIN"/>
    <property type="match status" value="1"/>
</dbReference>
<gene>
    <name evidence="2" type="ORF">L1049_016509</name>
</gene>
<feature type="domain" description="F-box" evidence="1">
    <location>
        <begin position="20"/>
        <end position="67"/>
    </location>
</feature>
<dbReference type="InterPro" id="IPR036047">
    <property type="entry name" value="F-box-like_dom_sf"/>
</dbReference>
<protein>
    <recommendedName>
        <fullName evidence="1">F-box domain-containing protein</fullName>
    </recommendedName>
</protein>
<evidence type="ECO:0000259" key="1">
    <source>
        <dbReference type="PROSITE" id="PS50181"/>
    </source>
</evidence>
<dbReference type="SUPFAM" id="SSF52058">
    <property type="entry name" value="L domain-like"/>
    <property type="match status" value="1"/>
</dbReference>
<dbReference type="InterPro" id="IPR001810">
    <property type="entry name" value="F-box_dom"/>
</dbReference>
<keyword evidence="3" id="KW-1185">Reference proteome</keyword>
<evidence type="ECO:0000313" key="3">
    <source>
        <dbReference type="Proteomes" id="UP001415857"/>
    </source>
</evidence>
<proteinExistence type="predicted"/>
<dbReference type="InterPro" id="IPR032675">
    <property type="entry name" value="LRR_dom_sf"/>
</dbReference>